<keyword evidence="3" id="KW-1185">Reference proteome</keyword>
<reference evidence="2 3" key="1">
    <citation type="submission" date="2018-02" db="EMBL/GenBank/DDBJ databases">
        <title>The draft genome of Phyllobacterium sp. 1N-3.</title>
        <authorList>
            <person name="Liu L."/>
            <person name="Li L."/>
            <person name="Zhang X."/>
            <person name="Wang T."/>
            <person name="Liang L."/>
        </authorList>
    </citation>
    <scope>NUCLEOTIDE SEQUENCE [LARGE SCALE GENOMIC DNA]</scope>
    <source>
        <strain evidence="2 3">1N-3</strain>
    </source>
</reference>
<name>A0A2S9IL94_9HYPH</name>
<gene>
    <name evidence="2" type="ORF">C5748_22420</name>
</gene>
<sequence>MKKPLQGCSKSKGANETVCKFKQLAVLVGATATLALSAGCTAMPDRTVTSSVSTQVGYPSVSLTQKKPAQRGNIVKKSSPKLASPKLASNGHLGRAPYICTPSGFGKTSRCFLRG</sequence>
<dbReference type="AlphaFoldDB" id="A0A2S9IL94"/>
<dbReference type="EMBL" id="PVBR01000022">
    <property type="protein sequence ID" value="PRD41303.1"/>
    <property type="molecule type" value="Genomic_DNA"/>
</dbReference>
<feature type="compositionally biased region" description="Low complexity" evidence="1">
    <location>
        <begin position="76"/>
        <end position="89"/>
    </location>
</feature>
<proteinExistence type="predicted"/>
<protein>
    <submittedName>
        <fullName evidence="2">Uncharacterized protein</fullName>
    </submittedName>
</protein>
<evidence type="ECO:0000256" key="1">
    <source>
        <dbReference type="SAM" id="MobiDB-lite"/>
    </source>
</evidence>
<organism evidence="2 3">
    <name type="scientific">Phyllobacterium phragmitis</name>
    <dbReference type="NCBI Taxonomy" id="2670329"/>
    <lineage>
        <taxon>Bacteria</taxon>
        <taxon>Pseudomonadati</taxon>
        <taxon>Pseudomonadota</taxon>
        <taxon>Alphaproteobacteria</taxon>
        <taxon>Hyphomicrobiales</taxon>
        <taxon>Phyllobacteriaceae</taxon>
        <taxon>Phyllobacterium</taxon>
    </lineage>
</organism>
<comment type="caution">
    <text evidence="2">The sequence shown here is derived from an EMBL/GenBank/DDBJ whole genome shotgun (WGS) entry which is preliminary data.</text>
</comment>
<evidence type="ECO:0000313" key="3">
    <source>
        <dbReference type="Proteomes" id="UP000239434"/>
    </source>
</evidence>
<evidence type="ECO:0000313" key="2">
    <source>
        <dbReference type="EMBL" id="PRD41303.1"/>
    </source>
</evidence>
<dbReference type="Proteomes" id="UP000239434">
    <property type="component" value="Unassembled WGS sequence"/>
</dbReference>
<accession>A0A2S9IL94</accession>
<feature type="region of interest" description="Disordered" evidence="1">
    <location>
        <begin position="67"/>
        <end position="92"/>
    </location>
</feature>